<dbReference type="Proteomes" id="UP000327468">
    <property type="component" value="Chromosome 19"/>
</dbReference>
<keyword evidence="2" id="KW-1185">Reference proteome</keyword>
<accession>A0A5N5LAM9</accession>
<reference evidence="1 2" key="1">
    <citation type="submission" date="2019-06" db="EMBL/GenBank/DDBJ databases">
        <title>A chromosome-scale genome assembly of the striped catfish, Pangasianodon hypophthalmus.</title>
        <authorList>
            <person name="Wen M."/>
            <person name="Zahm M."/>
            <person name="Roques C."/>
            <person name="Cabau C."/>
            <person name="Klopp C."/>
            <person name="Donnadieu C."/>
            <person name="Jouanno E."/>
            <person name="Avarre J.-C."/>
            <person name="Campet M."/>
            <person name="Ha T.T.T."/>
            <person name="Dugue R."/>
            <person name="Lampietro C."/>
            <person name="Louis A."/>
            <person name="Herpin A."/>
            <person name="Echchiki A."/>
            <person name="Berthelot C."/>
            <person name="Parey E."/>
            <person name="Roest-Crollius H."/>
            <person name="Braasch I."/>
            <person name="Postlethwait J."/>
            <person name="Bobe J."/>
            <person name="Montfort J."/>
            <person name="Bouchez O."/>
            <person name="Begum T."/>
            <person name="Schartl M."/>
            <person name="Guiguen Y."/>
        </authorList>
    </citation>
    <scope>NUCLEOTIDE SEQUENCE [LARGE SCALE GENOMIC DNA]</scope>
    <source>
        <strain evidence="1 2">Indonesia</strain>
        <tissue evidence="1">Blood</tissue>
    </source>
</reference>
<dbReference type="Pfam" id="PF08039">
    <property type="entry name" value="Mit_proteolip"/>
    <property type="match status" value="1"/>
</dbReference>
<dbReference type="PANTHER" id="PTHR28489:SF3">
    <property type="entry name" value="PROTEIN RD3-LIKE"/>
    <property type="match status" value="1"/>
</dbReference>
<dbReference type="InterPro" id="IPR012574">
    <property type="entry name" value="ATP5MJ"/>
</dbReference>
<dbReference type="PANTHER" id="PTHR28489">
    <property type="entry name" value="RENTINAL DEGENERATION 3-LIKE"/>
    <property type="match status" value="1"/>
</dbReference>
<proteinExistence type="predicted"/>
<dbReference type="EMBL" id="VFJC01000020">
    <property type="protein sequence ID" value="KAB5539833.1"/>
    <property type="molecule type" value="Genomic_DNA"/>
</dbReference>
<organism evidence="1 2">
    <name type="scientific">Pangasianodon hypophthalmus</name>
    <name type="common">Striped catfish</name>
    <name type="synonym">Helicophagus hypophthalmus</name>
    <dbReference type="NCBI Taxonomy" id="310915"/>
    <lineage>
        <taxon>Eukaryota</taxon>
        <taxon>Metazoa</taxon>
        <taxon>Chordata</taxon>
        <taxon>Craniata</taxon>
        <taxon>Vertebrata</taxon>
        <taxon>Euteleostomi</taxon>
        <taxon>Actinopterygii</taxon>
        <taxon>Neopterygii</taxon>
        <taxon>Teleostei</taxon>
        <taxon>Ostariophysi</taxon>
        <taxon>Siluriformes</taxon>
        <taxon>Pangasiidae</taxon>
        <taxon>Pangasianodon</taxon>
    </lineage>
</organism>
<comment type="caution">
    <text evidence="1">The sequence shown here is derived from an EMBL/GenBank/DDBJ whole genome shotgun (WGS) entry which is preliminary data.</text>
</comment>
<name>A0A5N5LAM9_PANHP</name>
<dbReference type="Pfam" id="PF14473">
    <property type="entry name" value="RD3"/>
    <property type="match status" value="1"/>
</dbReference>
<dbReference type="InterPro" id="IPR028092">
    <property type="entry name" value="RD3"/>
</dbReference>
<dbReference type="GO" id="GO:0005739">
    <property type="term" value="C:mitochondrion"/>
    <property type="evidence" value="ECO:0007669"/>
    <property type="project" value="InterPro"/>
</dbReference>
<dbReference type="AlphaFoldDB" id="A0A5N5LAM9"/>
<evidence type="ECO:0000313" key="1">
    <source>
        <dbReference type="EMBL" id="KAB5539833.1"/>
    </source>
</evidence>
<evidence type="ECO:0000313" key="2">
    <source>
        <dbReference type="Proteomes" id="UP000327468"/>
    </source>
</evidence>
<gene>
    <name evidence="1" type="ORF">PHYPO_G00093670</name>
</gene>
<sequence length="238" mass="27511">MESRHHGYRPFNPSHAKPFLAWMNSSHREAEQGPNCAASMGPSRVLLQELLWQFEQRECLALEEERQRCSHGALGYRRPLTRDSLLALIPASECRLLERLCARIPPSHTATVLFRFREILAHNYVVPWELVCIFKQVLRDFLKRQEETGSLVCTSALLCVSCRELAFRLDSDLLRVIRSTYSLEMAGSLFGTWWSRVGPYYTKAYQEVWVGLGIMTYFYYKISYGGKKAVKSKSDHSH</sequence>
<protein>
    <submittedName>
        <fullName evidence="1">Uncharacterized protein</fullName>
    </submittedName>
</protein>